<protein>
    <submittedName>
        <fullName evidence="1">Uncharacterized protein</fullName>
    </submittedName>
</protein>
<dbReference type="EMBL" id="CM055105">
    <property type="protein sequence ID" value="KAJ7532202.1"/>
    <property type="molecule type" value="Genomic_DNA"/>
</dbReference>
<sequence length="256" mass="29891">MRDIQTHKHCSTCKKKGHSICRFHFPKPPMRRTIILMPLQEQFAKEFKTLQDISHSINKHLQHMGLGMDMSFDEFLTMLQLNEQTYLHAIRSTIQQTTLFLKCEPRDIRTNNFNQTLARLWQANTDIQYILEPYAAASYCTSYLTKMDNTITAALHEIIKNNVQNPTNDCDQIRKLGNAFLNAQQMPTQESKRIMAWCCKVPCQGWLKSCYCWLLLQWLLFFTIMMLLLMTMMRAPSWKSPAYGASHISRSALCII</sequence>
<evidence type="ECO:0000313" key="1">
    <source>
        <dbReference type="EMBL" id="KAJ7532202.1"/>
    </source>
</evidence>
<proteinExistence type="predicted"/>
<name>A0ACC2BS00_DIPCM</name>
<evidence type="ECO:0000313" key="2">
    <source>
        <dbReference type="Proteomes" id="UP001162992"/>
    </source>
</evidence>
<keyword evidence="2" id="KW-1185">Reference proteome</keyword>
<dbReference type="Proteomes" id="UP001162992">
    <property type="component" value="Chromosome 14"/>
</dbReference>
<reference evidence="2" key="1">
    <citation type="journal article" date="2024" name="Proc. Natl. Acad. Sci. U.S.A.">
        <title>Extraordinary preservation of gene collinearity over three hundred million years revealed in homosporous lycophytes.</title>
        <authorList>
            <person name="Li C."/>
            <person name="Wickell D."/>
            <person name="Kuo L.Y."/>
            <person name="Chen X."/>
            <person name="Nie B."/>
            <person name="Liao X."/>
            <person name="Peng D."/>
            <person name="Ji J."/>
            <person name="Jenkins J."/>
            <person name="Williams M."/>
            <person name="Shu S."/>
            <person name="Plott C."/>
            <person name="Barry K."/>
            <person name="Rajasekar S."/>
            <person name="Grimwood J."/>
            <person name="Han X."/>
            <person name="Sun S."/>
            <person name="Hou Z."/>
            <person name="He W."/>
            <person name="Dai G."/>
            <person name="Sun C."/>
            <person name="Schmutz J."/>
            <person name="Leebens-Mack J.H."/>
            <person name="Li F.W."/>
            <person name="Wang L."/>
        </authorList>
    </citation>
    <scope>NUCLEOTIDE SEQUENCE [LARGE SCALE GENOMIC DNA]</scope>
    <source>
        <strain evidence="2">cv. PW_Plant_1</strain>
    </source>
</reference>
<organism evidence="1 2">
    <name type="scientific">Diphasiastrum complanatum</name>
    <name type="common">Issler's clubmoss</name>
    <name type="synonym">Lycopodium complanatum</name>
    <dbReference type="NCBI Taxonomy" id="34168"/>
    <lineage>
        <taxon>Eukaryota</taxon>
        <taxon>Viridiplantae</taxon>
        <taxon>Streptophyta</taxon>
        <taxon>Embryophyta</taxon>
        <taxon>Tracheophyta</taxon>
        <taxon>Lycopodiopsida</taxon>
        <taxon>Lycopodiales</taxon>
        <taxon>Lycopodiaceae</taxon>
        <taxon>Lycopodioideae</taxon>
        <taxon>Diphasiastrum</taxon>
    </lineage>
</organism>
<gene>
    <name evidence="1" type="ORF">O6H91_14G076700</name>
</gene>
<accession>A0ACC2BS00</accession>
<comment type="caution">
    <text evidence="1">The sequence shown here is derived from an EMBL/GenBank/DDBJ whole genome shotgun (WGS) entry which is preliminary data.</text>
</comment>